<evidence type="ECO:0000313" key="2">
    <source>
        <dbReference type="EMBL" id="AIF07016.1"/>
    </source>
</evidence>
<dbReference type="Pfam" id="PF01436">
    <property type="entry name" value="NHL"/>
    <property type="match status" value="3"/>
</dbReference>
<name>A0A075GSX7_9ARCH</name>
<dbReference type="CDD" id="cd05819">
    <property type="entry name" value="NHL"/>
    <property type="match status" value="1"/>
</dbReference>
<dbReference type="InterPro" id="IPR001258">
    <property type="entry name" value="NHL_repeat"/>
</dbReference>
<dbReference type="SUPFAM" id="SSF101898">
    <property type="entry name" value="NHL repeat"/>
    <property type="match status" value="1"/>
</dbReference>
<sequence>MRVRLLSILVVSLIVIIGLAFLITFGLFASDVKLEHSEPAAEVEQVDFEAEVLGVNCDPEIDKDGDNVPDNLDVEGSIDWSNCMLVGANLSNLELSYANLSGSVLYGANLYNTNLSGANLSGSVLYGANLYNTNLSGANLAGADLIGKNLMLLDPLSSSNSLELMSKSGFTDMSIPGQLILSHTFGTEGDGIMQLKKPAGIAVDGDGKIYVADFRNNRIQIFNFDGSFDSFINLDGRVHGIEIADDKIYVVKWFGGNQLLNLDDFQKSHIEILHKDGTKISEIPGPSRPVDIAIDGFGKIYATDYLTGTIQIFNTSGSLLKTLTVPSVLDKTETTNPQCTAEIICSKNAKLTGITLDPSGNIYVTDFLNHRVIKLDSSGNILFEFKVPPEEGGNFSRPTNIEINDLTGDVFVTDNSDRVLVFNSSGNFLYTFGESGHNVGQFSGPHGITIDDFGYIYVAEYLNHRIQIFYPVDSFQISPNIAEQESSKDLTGTILAGANLTDVNLSGQDLSYMDFSRTNLVGADMTGTILDKTKFNNANLKGVNLQNANLKLAEFIDVDFTKIKNKSLAGSDLTSASFAHSNLSGVNLSDTIMDDTNFWKANLSDQDFTVIANASIEGSTFIESNLSNSNFEGVNLSPKYEYSTTFENKAYLIQQSELLDEITIIEDLFGEHTRVLITSKEVQGNDLVVNYIYFNSFAKANLENANFKNTKLWNANFYLANLTNADLSGADLRKAFFGEADLSNANLKCINHPICESN</sequence>
<dbReference type="PROSITE" id="PS51125">
    <property type="entry name" value="NHL"/>
    <property type="match status" value="4"/>
</dbReference>
<dbReference type="AlphaFoldDB" id="A0A075GSX7"/>
<dbReference type="SUPFAM" id="SSF141571">
    <property type="entry name" value="Pentapeptide repeat-like"/>
    <property type="match status" value="2"/>
</dbReference>
<proteinExistence type="predicted"/>
<dbReference type="PANTHER" id="PTHR14136">
    <property type="entry name" value="BTB_POZ DOMAIN-CONTAINING PROTEIN KCTD9"/>
    <property type="match status" value="1"/>
</dbReference>
<accession>A0A075GSX7</accession>
<keyword evidence="1" id="KW-0677">Repeat</keyword>
<dbReference type="InterPro" id="IPR051082">
    <property type="entry name" value="Pentapeptide-BTB/POZ_domain"/>
</dbReference>
<dbReference type="InterPro" id="IPR001646">
    <property type="entry name" value="5peptide_repeat"/>
</dbReference>
<gene>
    <name evidence="2" type="primary">TRIM71</name>
</gene>
<dbReference type="Gene3D" id="2.120.10.30">
    <property type="entry name" value="TolB, C-terminal domain"/>
    <property type="match status" value="3"/>
</dbReference>
<dbReference type="Pfam" id="PF00805">
    <property type="entry name" value="Pentapeptide"/>
    <property type="match status" value="6"/>
</dbReference>
<dbReference type="PANTHER" id="PTHR14136:SF17">
    <property type="entry name" value="BTB_POZ DOMAIN-CONTAINING PROTEIN KCTD9"/>
    <property type="match status" value="1"/>
</dbReference>
<reference evidence="2" key="1">
    <citation type="journal article" date="2014" name="Genome Biol. Evol.">
        <title>Pangenome evidence for extensive interdomain horizontal transfer affecting lineage core and shell genes in uncultured planktonic thaumarchaeota and euryarchaeota.</title>
        <authorList>
            <person name="Deschamps P."/>
            <person name="Zivanovic Y."/>
            <person name="Moreira D."/>
            <person name="Rodriguez-Valera F."/>
            <person name="Lopez-Garcia P."/>
        </authorList>
    </citation>
    <scope>NUCLEOTIDE SEQUENCE</scope>
</reference>
<dbReference type="Gene3D" id="2.160.20.80">
    <property type="entry name" value="E3 ubiquitin-protein ligase SopA"/>
    <property type="match status" value="4"/>
</dbReference>
<dbReference type="InterPro" id="IPR011042">
    <property type="entry name" value="6-blade_b-propeller_TolB-like"/>
</dbReference>
<evidence type="ECO:0000256" key="1">
    <source>
        <dbReference type="ARBA" id="ARBA00022737"/>
    </source>
</evidence>
<dbReference type="EMBL" id="KF900788">
    <property type="protein sequence ID" value="AIF07016.1"/>
    <property type="molecule type" value="Genomic_DNA"/>
</dbReference>
<protein>
    <submittedName>
        <fullName evidence="2">Tripartite motif-containing protein 71 (TRIM71)</fullName>
    </submittedName>
</protein>
<organism evidence="2">
    <name type="scientific">uncultured marine thaumarchaeote KM3_198_G09</name>
    <dbReference type="NCBI Taxonomy" id="1456089"/>
    <lineage>
        <taxon>Archaea</taxon>
        <taxon>Nitrososphaerota</taxon>
        <taxon>environmental samples</taxon>
    </lineage>
</organism>